<comment type="caution">
    <text evidence="3">The sequence shown here is derived from an EMBL/GenBank/DDBJ whole genome shotgun (WGS) entry which is preliminary data.</text>
</comment>
<dbReference type="Proteomes" id="UP000284706">
    <property type="component" value="Unassembled WGS sequence"/>
</dbReference>
<evidence type="ECO:0000313" key="4">
    <source>
        <dbReference type="Proteomes" id="UP000284706"/>
    </source>
</evidence>
<feature type="transmembrane region" description="Helical" evidence="2">
    <location>
        <begin position="20"/>
        <end position="38"/>
    </location>
</feature>
<organism evidence="3 4">
    <name type="scientific">Gymnopilus dilepis</name>
    <dbReference type="NCBI Taxonomy" id="231916"/>
    <lineage>
        <taxon>Eukaryota</taxon>
        <taxon>Fungi</taxon>
        <taxon>Dikarya</taxon>
        <taxon>Basidiomycota</taxon>
        <taxon>Agaricomycotina</taxon>
        <taxon>Agaricomycetes</taxon>
        <taxon>Agaricomycetidae</taxon>
        <taxon>Agaricales</taxon>
        <taxon>Agaricineae</taxon>
        <taxon>Hymenogastraceae</taxon>
        <taxon>Gymnopilus</taxon>
    </lineage>
</organism>
<evidence type="ECO:0000256" key="1">
    <source>
        <dbReference type="SAM" id="MobiDB-lite"/>
    </source>
</evidence>
<dbReference type="InParanoid" id="A0A409VKM3"/>
<reference evidence="3 4" key="1">
    <citation type="journal article" date="2018" name="Evol. Lett.">
        <title>Horizontal gene cluster transfer increased hallucinogenic mushroom diversity.</title>
        <authorList>
            <person name="Reynolds H.T."/>
            <person name="Vijayakumar V."/>
            <person name="Gluck-Thaler E."/>
            <person name="Korotkin H.B."/>
            <person name="Matheny P.B."/>
            <person name="Slot J.C."/>
        </authorList>
    </citation>
    <scope>NUCLEOTIDE SEQUENCE [LARGE SCALE GENOMIC DNA]</scope>
    <source>
        <strain evidence="3 4">SRW20</strain>
    </source>
</reference>
<keyword evidence="2" id="KW-0472">Membrane</keyword>
<evidence type="ECO:0000313" key="3">
    <source>
        <dbReference type="EMBL" id="PPQ66810.1"/>
    </source>
</evidence>
<proteinExistence type="predicted"/>
<dbReference type="OrthoDB" id="2850836at2759"/>
<keyword evidence="4" id="KW-1185">Reference proteome</keyword>
<gene>
    <name evidence="3" type="ORF">CVT26_009657</name>
</gene>
<sequence length="154" mass="17424">MSAMSRKFIDFASWGPGRSFLIGGAAVLASLGTFYLGLSTSKRHQVADGRNPYYEYSLGYSVPKPKADDMLPTLRDRYSMMPPALPGKEHHPGKYTLAQYKNTEDFIESEGRLRYMVPPPQRPRSDIKDRPYTKSPDYVRNYEKTPAHALKTAS</sequence>
<name>A0A409VKM3_9AGAR</name>
<keyword evidence="2" id="KW-0812">Transmembrane</keyword>
<accession>A0A409VKM3</accession>
<keyword evidence="2" id="KW-1133">Transmembrane helix</keyword>
<dbReference type="AlphaFoldDB" id="A0A409VKM3"/>
<protein>
    <submittedName>
        <fullName evidence="3">Uncharacterized protein</fullName>
    </submittedName>
</protein>
<feature type="region of interest" description="Disordered" evidence="1">
    <location>
        <begin position="115"/>
        <end position="154"/>
    </location>
</feature>
<evidence type="ECO:0000256" key="2">
    <source>
        <dbReference type="SAM" id="Phobius"/>
    </source>
</evidence>
<dbReference type="EMBL" id="NHYE01005621">
    <property type="protein sequence ID" value="PPQ66810.1"/>
    <property type="molecule type" value="Genomic_DNA"/>
</dbReference>
<feature type="compositionally biased region" description="Basic and acidic residues" evidence="1">
    <location>
        <begin position="123"/>
        <end position="132"/>
    </location>
</feature>